<feature type="transmembrane region" description="Helical" evidence="1">
    <location>
        <begin position="130"/>
        <end position="151"/>
    </location>
</feature>
<gene>
    <name evidence="2" type="ORF">IO89_08305</name>
</gene>
<feature type="transmembrane region" description="Helical" evidence="1">
    <location>
        <begin position="12"/>
        <end position="31"/>
    </location>
</feature>
<dbReference type="Proteomes" id="UP000028623">
    <property type="component" value="Unassembled WGS sequence"/>
</dbReference>
<sequence length="188" mass="22152">MAGMNKKNKYLPIFYTLNSFYLSFLYFRLFWTSDGEETPELLIYKYMLYSVFLVYPLFIFSILIFSKSFKGGMFLKFLIFGLVSLGAIGYFYTFDLFQQEELTCGYLVMLIQCLIQSQTVKDEEMVARVAGVYAGKLLLWFFILLLSMLYLINSDKDILMNMMFGGIYYLCVGIFDYWVNRSTFLTEK</sequence>
<evidence type="ECO:0000313" key="3">
    <source>
        <dbReference type="Proteomes" id="UP000028623"/>
    </source>
</evidence>
<evidence type="ECO:0000313" key="2">
    <source>
        <dbReference type="EMBL" id="KFC21964.1"/>
    </source>
</evidence>
<comment type="caution">
    <text evidence="2">The sequence shown here is derived from an EMBL/GenBank/DDBJ whole genome shotgun (WGS) entry which is preliminary data.</text>
</comment>
<reference evidence="2 3" key="1">
    <citation type="submission" date="2014-07" db="EMBL/GenBank/DDBJ databases">
        <title>Epilithonimonas lactis LMG 22401 Genome.</title>
        <authorList>
            <person name="Pipes S.E."/>
            <person name="Stropko S.J."/>
        </authorList>
    </citation>
    <scope>NUCLEOTIDE SEQUENCE [LARGE SCALE GENOMIC DNA]</scope>
    <source>
        <strain evidence="2 3">LMG 24401</strain>
    </source>
</reference>
<keyword evidence="1" id="KW-0812">Transmembrane</keyword>
<accession>A0A085BHL9</accession>
<evidence type="ECO:0000256" key="1">
    <source>
        <dbReference type="SAM" id="Phobius"/>
    </source>
</evidence>
<proteinExistence type="predicted"/>
<keyword evidence="1" id="KW-1133">Transmembrane helix</keyword>
<feature type="transmembrane region" description="Helical" evidence="1">
    <location>
        <begin position="73"/>
        <end position="92"/>
    </location>
</feature>
<organism evidence="2 3">
    <name type="scientific">Epilithonimonas lactis</name>
    <dbReference type="NCBI Taxonomy" id="421072"/>
    <lineage>
        <taxon>Bacteria</taxon>
        <taxon>Pseudomonadati</taxon>
        <taxon>Bacteroidota</taxon>
        <taxon>Flavobacteriia</taxon>
        <taxon>Flavobacteriales</taxon>
        <taxon>Weeksellaceae</taxon>
        <taxon>Chryseobacterium group</taxon>
        <taxon>Epilithonimonas</taxon>
    </lineage>
</organism>
<dbReference type="EMBL" id="JPLY01000003">
    <property type="protein sequence ID" value="KFC21964.1"/>
    <property type="molecule type" value="Genomic_DNA"/>
</dbReference>
<name>A0A085BHL9_9FLAO</name>
<protein>
    <submittedName>
        <fullName evidence="2">Uncharacterized protein</fullName>
    </submittedName>
</protein>
<dbReference type="AlphaFoldDB" id="A0A085BHL9"/>
<keyword evidence="1" id="KW-0472">Membrane</keyword>
<feature type="transmembrane region" description="Helical" evidence="1">
    <location>
        <begin position="158"/>
        <end position="179"/>
    </location>
</feature>
<feature type="transmembrane region" description="Helical" evidence="1">
    <location>
        <begin position="43"/>
        <end position="66"/>
    </location>
</feature>
<keyword evidence="3" id="KW-1185">Reference proteome</keyword>
<dbReference type="eggNOG" id="ENOG5031228">
    <property type="taxonomic scope" value="Bacteria"/>
</dbReference>